<dbReference type="InterPro" id="IPR025588">
    <property type="entry name" value="YcxB-like_C"/>
</dbReference>
<protein>
    <submittedName>
        <fullName evidence="3">YcxB family protein</fullName>
    </submittedName>
</protein>
<dbReference type="Proteomes" id="UP001300383">
    <property type="component" value="Unassembled WGS sequence"/>
</dbReference>
<keyword evidence="4" id="KW-1185">Reference proteome</keyword>
<feature type="transmembrane region" description="Helical" evidence="1">
    <location>
        <begin position="53"/>
        <end position="75"/>
    </location>
</feature>
<keyword evidence="1" id="KW-1133">Transmembrane helix</keyword>
<dbReference type="RefSeq" id="WP_283230965.1">
    <property type="nucleotide sequence ID" value="NZ_JASGBQ010000014.1"/>
</dbReference>
<evidence type="ECO:0000256" key="1">
    <source>
        <dbReference type="SAM" id="Phobius"/>
    </source>
</evidence>
<reference evidence="3 4" key="1">
    <citation type="submission" date="2023-05" db="EMBL/GenBank/DDBJ databases">
        <title>[ruminococcus] sp. nov., isolated from a pig farm feces dump.</title>
        <authorList>
            <person name="Chang Y.-H."/>
        </authorList>
    </citation>
    <scope>NUCLEOTIDE SEQUENCE [LARGE SCALE GENOMIC DNA]</scope>
    <source>
        <strain evidence="3 4">YH-rum2234</strain>
    </source>
</reference>
<accession>A0AAP4EY39</accession>
<dbReference type="EMBL" id="JASGBQ010000014">
    <property type="protein sequence ID" value="MDI9242517.1"/>
    <property type="molecule type" value="Genomic_DNA"/>
</dbReference>
<feature type="domain" description="YcxB-like C-terminal" evidence="2">
    <location>
        <begin position="95"/>
        <end position="154"/>
    </location>
</feature>
<name>A0AAP4EY39_9FIRM</name>
<dbReference type="AlphaFoldDB" id="A0AAP4EY39"/>
<evidence type="ECO:0000259" key="2">
    <source>
        <dbReference type="Pfam" id="PF14317"/>
    </source>
</evidence>
<dbReference type="Pfam" id="PF14317">
    <property type="entry name" value="YcxB"/>
    <property type="match status" value="1"/>
</dbReference>
<gene>
    <name evidence="3" type="ORF">QJ036_08560</name>
</gene>
<feature type="transmembrane region" description="Helical" evidence="1">
    <location>
        <begin position="21"/>
        <end position="41"/>
    </location>
</feature>
<evidence type="ECO:0000313" key="4">
    <source>
        <dbReference type="Proteomes" id="UP001300383"/>
    </source>
</evidence>
<keyword evidence="1" id="KW-0472">Membrane</keyword>
<keyword evidence="1" id="KW-0812">Transmembrane</keyword>
<proteinExistence type="predicted"/>
<organism evidence="3 4">
    <name type="scientific">Fusibacillus kribbianus</name>
    <dbReference type="NCBI Taxonomy" id="3044208"/>
    <lineage>
        <taxon>Bacteria</taxon>
        <taxon>Bacillati</taxon>
        <taxon>Bacillota</taxon>
        <taxon>Clostridia</taxon>
        <taxon>Lachnospirales</taxon>
        <taxon>Lachnospiraceae</taxon>
        <taxon>Fusibacillus</taxon>
    </lineage>
</organism>
<sequence length="173" mass="19413">MEHKTFTTKTEAKDLFRFQIYHTYFGVTGVLLGLLAVLATGDLIGNFTEMSTGTKVICILLVAWAVVLNPVNLYFKAKKQAKTVELFKNPIDTEITEEGISMSQGENGGLVEWKDVTKIVILKNLVIFYLGKVRAHLLPLEQLGEADADEAVELIKKYGVGKKIVNKRKKRRK</sequence>
<comment type="caution">
    <text evidence="3">The sequence shown here is derived from an EMBL/GenBank/DDBJ whole genome shotgun (WGS) entry which is preliminary data.</text>
</comment>
<evidence type="ECO:0000313" key="3">
    <source>
        <dbReference type="EMBL" id="MDI9242517.1"/>
    </source>
</evidence>